<keyword evidence="2" id="KW-0813">Transport</keyword>
<evidence type="ECO:0000256" key="2">
    <source>
        <dbReference type="ARBA" id="ARBA00022448"/>
    </source>
</evidence>
<evidence type="ECO:0000256" key="5">
    <source>
        <dbReference type="ARBA" id="ARBA00022989"/>
    </source>
</evidence>
<feature type="transmembrane region" description="Helical" evidence="7">
    <location>
        <begin position="90"/>
        <end position="112"/>
    </location>
</feature>
<dbReference type="GO" id="GO:0005886">
    <property type="term" value="C:plasma membrane"/>
    <property type="evidence" value="ECO:0007669"/>
    <property type="project" value="UniProtKB-SubCell"/>
</dbReference>
<keyword evidence="6 7" id="KW-0472">Membrane</keyword>
<feature type="transmembrane region" description="Helical" evidence="7">
    <location>
        <begin position="348"/>
        <end position="365"/>
    </location>
</feature>
<evidence type="ECO:0000256" key="7">
    <source>
        <dbReference type="SAM" id="Phobius"/>
    </source>
</evidence>
<feature type="transmembrane region" description="Helical" evidence="7">
    <location>
        <begin position="12"/>
        <end position="33"/>
    </location>
</feature>
<dbReference type="PANTHER" id="PTHR42925">
    <property type="entry name" value="MULTIDRUG AND TOXIN EFFLUX PROTEIN MATE FAMILY"/>
    <property type="match status" value="1"/>
</dbReference>
<keyword evidence="3" id="KW-1003">Cell membrane</keyword>
<organism evidence="8 9">
    <name type="scientific">Clostridium folliculivorans</name>
    <dbReference type="NCBI Taxonomy" id="2886038"/>
    <lineage>
        <taxon>Bacteria</taxon>
        <taxon>Bacillati</taxon>
        <taxon>Bacillota</taxon>
        <taxon>Clostridia</taxon>
        <taxon>Eubacteriales</taxon>
        <taxon>Clostridiaceae</taxon>
        <taxon>Clostridium</taxon>
    </lineage>
</organism>
<comment type="caution">
    <text evidence="8">The sequence shown here is derived from an EMBL/GenBank/DDBJ whole genome shotgun (WGS) entry which is preliminary data.</text>
</comment>
<feature type="transmembrane region" description="Helical" evidence="7">
    <location>
        <begin position="132"/>
        <end position="153"/>
    </location>
</feature>
<sequence length="461" mass="50524">MANKKKEKRQLTVFNLTWPIFIETLLFMLLGSVDTLMLSRYSDNSVAAVGVSNQLISMMNIMFGILSTGTSVLIAQNLGAGNKKMASKVATVSLIINLLFGLVLSGIMYFAAHGILGAMGIRPELMKFAVQYLQIVGGFLFMQAVMMTCTAIVRSHGLTKISMYVTIGMNVLHVVLDYIFIFGAFGVPVLGVSGVAISTNISKLLGLIVMIFVVFRNVERGFSLKNLKPFPTKIVKDLLKIGVPTAGEQLSYNVSQLVITYFINFLGNEALTTKAYVQNIVMFAYLFSIAIGQGTEILIGHLVGAEENDKAYKTCIHSLKLALKISFGIGIMFAILRNQALGIFTSNSNILAVGGVILIIDAFLEPGRSFNLVVINSLRASGDVKFPVYMGIFSMWGVSVTLSYLLGIKLGLGLAGMWIAFACDEWFRGVLMLWRWRTRKWEKMAFVKKGMVQQAELSGAN</sequence>
<evidence type="ECO:0000313" key="9">
    <source>
        <dbReference type="Proteomes" id="UP001057868"/>
    </source>
</evidence>
<dbReference type="CDD" id="cd13134">
    <property type="entry name" value="MATE_like_8"/>
    <property type="match status" value="1"/>
</dbReference>
<evidence type="ECO:0000313" key="8">
    <source>
        <dbReference type="EMBL" id="GKU27744.1"/>
    </source>
</evidence>
<dbReference type="NCBIfam" id="TIGR00797">
    <property type="entry name" value="matE"/>
    <property type="match status" value="1"/>
</dbReference>
<proteinExistence type="predicted"/>
<dbReference type="GO" id="GO:0015297">
    <property type="term" value="F:antiporter activity"/>
    <property type="evidence" value="ECO:0007669"/>
    <property type="project" value="InterPro"/>
</dbReference>
<evidence type="ECO:0000256" key="6">
    <source>
        <dbReference type="ARBA" id="ARBA00023136"/>
    </source>
</evidence>
<keyword evidence="9" id="KW-1185">Reference proteome</keyword>
<keyword evidence="5 7" id="KW-1133">Transmembrane helix</keyword>
<dbReference type="PANTHER" id="PTHR42925:SF1">
    <property type="entry name" value="VIRULENCE FACTOR MVIN"/>
    <property type="match status" value="1"/>
</dbReference>
<comment type="subcellular location">
    <subcellularLocation>
        <location evidence="1">Cell membrane</location>
        <topology evidence="1">Multi-pass membrane protein</topology>
    </subcellularLocation>
</comment>
<evidence type="ECO:0000256" key="3">
    <source>
        <dbReference type="ARBA" id="ARBA00022475"/>
    </source>
</evidence>
<dbReference type="PIRSF" id="PIRSF006603">
    <property type="entry name" value="DinF"/>
    <property type="match status" value="1"/>
</dbReference>
<gene>
    <name evidence="8" type="primary">yisQ</name>
    <name evidence="8" type="ORF">CFOLD11_45710</name>
</gene>
<dbReference type="AlphaFoldDB" id="A0A9W5Y6Q1"/>
<dbReference type="Proteomes" id="UP001057868">
    <property type="component" value="Unassembled WGS sequence"/>
</dbReference>
<evidence type="ECO:0000256" key="4">
    <source>
        <dbReference type="ARBA" id="ARBA00022692"/>
    </source>
</evidence>
<name>A0A9W5Y6Q1_9CLOT</name>
<dbReference type="InterPro" id="IPR002528">
    <property type="entry name" value="MATE_fam"/>
</dbReference>
<accession>A0A9W5Y6Q1</accession>
<dbReference type="GO" id="GO:0042910">
    <property type="term" value="F:xenobiotic transmembrane transporter activity"/>
    <property type="evidence" value="ECO:0007669"/>
    <property type="project" value="InterPro"/>
</dbReference>
<evidence type="ECO:0000256" key="1">
    <source>
        <dbReference type="ARBA" id="ARBA00004651"/>
    </source>
</evidence>
<dbReference type="InterPro" id="IPR047135">
    <property type="entry name" value="YsiQ"/>
</dbReference>
<feature type="transmembrane region" description="Helical" evidence="7">
    <location>
        <begin position="201"/>
        <end position="218"/>
    </location>
</feature>
<feature type="transmembrane region" description="Helical" evidence="7">
    <location>
        <begin position="53"/>
        <end position="78"/>
    </location>
</feature>
<dbReference type="InterPro" id="IPR048279">
    <property type="entry name" value="MdtK-like"/>
</dbReference>
<protein>
    <submittedName>
        <fullName evidence="8">Transporter YisQ</fullName>
    </submittedName>
</protein>
<feature type="transmembrane region" description="Helical" evidence="7">
    <location>
        <begin position="319"/>
        <end position="336"/>
    </location>
</feature>
<dbReference type="EMBL" id="BQXY01000016">
    <property type="protein sequence ID" value="GKU27744.1"/>
    <property type="molecule type" value="Genomic_DNA"/>
</dbReference>
<reference evidence="8" key="1">
    <citation type="journal article" date="2023" name="Int. J. Syst. Evol. Microbiol.">
        <title>&lt;i&gt;Clostridium folliculivorans&lt;/i&gt; sp. nov., isolated from soil samples of an organic paddy in Japan.</title>
        <authorList>
            <person name="Tazawa J."/>
            <person name="Kobayashi H."/>
            <person name="Tanizawa Y."/>
            <person name="Uchino A."/>
            <person name="Tanaka F."/>
            <person name="Urashima Y."/>
            <person name="Miura S."/>
            <person name="Sakamoto M."/>
            <person name="Ohkuma M."/>
            <person name="Tohno M."/>
        </authorList>
    </citation>
    <scope>NUCLEOTIDE SEQUENCE</scope>
    <source>
        <strain evidence="8">D1-1</strain>
    </source>
</reference>
<keyword evidence="4 7" id="KW-0812">Transmembrane</keyword>
<dbReference type="Pfam" id="PF01554">
    <property type="entry name" value="MatE"/>
    <property type="match status" value="2"/>
</dbReference>